<dbReference type="PRINTS" id="PR01713">
    <property type="entry name" value="NUCEPIMERASE"/>
</dbReference>
<dbReference type="EMBL" id="SHKL01000001">
    <property type="protein sequence ID" value="RZT87874.1"/>
    <property type="molecule type" value="Genomic_DNA"/>
</dbReference>
<protein>
    <submittedName>
        <fullName evidence="3">UDP-glucose 4-epimerase</fullName>
    </submittedName>
</protein>
<proteinExistence type="inferred from homology"/>
<dbReference type="PANTHER" id="PTHR43000">
    <property type="entry name" value="DTDP-D-GLUCOSE 4,6-DEHYDRATASE-RELATED"/>
    <property type="match status" value="1"/>
</dbReference>
<dbReference type="InterPro" id="IPR036291">
    <property type="entry name" value="NAD(P)-bd_dom_sf"/>
</dbReference>
<evidence type="ECO:0000313" key="3">
    <source>
        <dbReference type="EMBL" id="RZT87874.1"/>
    </source>
</evidence>
<dbReference type="Proteomes" id="UP000291591">
    <property type="component" value="Unassembled WGS sequence"/>
</dbReference>
<dbReference type="Gene3D" id="3.90.25.10">
    <property type="entry name" value="UDP-galactose 4-epimerase, domain 1"/>
    <property type="match status" value="1"/>
</dbReference>
<comment type="caution">
    <text evidence="3">The sequence shown here is derived from an EMBL/GenBank/DDBJ whole genome shotgun (WGS) entry which is preliminary data.</text>
</comment>
<comment type="similarity">
    <text evidence="1">Belongs to the NAD(P)-dependent epimerase/dehydratase family.</text>
</comment>
<accession>A0A4Q7V308</accession>
<feature type="domain" description="NAD-dependent epimerase/dehydratase" evidence="2">
    <location>
        <begin position="4"/>
        <end position="242"/>
    </location>
</feature>
<dbReference type="Gene3D" id="3.40.50.720">
    <property type="entry name" value="NAD(P)-binding Rossmann-like Domain"/>
    <property type="match status" value="1"/>
</dbReference>
<dbReference type="OrthoDB" id="9801785at2"/>
<evidence type="ECO:0000259" key="2">
    <source>
        <dbReference type="Pfam" id="PF01370"/>
    </source>
</evidence>
<keyword evidence="4" id="KW-1185">Reference proteome</keyword>
<dbReference type="SUPFAM" id="SSF51735">
    <property type="entry name" value="NAD(P)-binding Rossmann-fold domains"/>
    <property type="match status" value="1"/>
</dbReference>
<dbReference type="Pfam" id="PF01370">
    <property type="entry name" value="Epimerase"/>
    <property type="match status" value="1"/>
</dbReference>
<organism evidence="3 4">
    <name type="scientific">Pseudonocardia sediminis</name>
    <dbReference type="NCBI Taxonomy" id="1397368"/>
    <lineage>
        <taxon>Bacteria</taxon>
        <taxon>Bacillati</taxon>
        <taxon>Actinomycetota</taxon>
        <taxon>Actinomycetes</taxon>
        <taxon>Pseudonocardiales</taxon>
        <taxon>Pseudonocardiaceae</taxon>
        <taxon>Pseudonocardia</taxon>
    </lineage>
</organism>
<dbReference type="AlphaFoldDB" id="A0A4Q7V308"/>
<sequence>MRAMVTGGAGFVGSTLVDMLVTRGDAVCVLDDLSRGSLSNLASALATGVSMVTADVRDADAVRRTASEFLPDVVFHLAAQIDVRASMADPAMDADVNIIGSLNVLTAAAEVGVPRIVLSSTGGAIYGDGAVIPTPESAIPAPASGYGLSKWTAERYGEWFAGTRALDVRVLRYGNVYGPRQDPDGDAGVIALYCDAALAGRRPIVFGDGLQTRDFVYVDDIAAANIAAATTDGVGHRVFNVGSGTEISVLELARAVGDSVGVPPERWRIDHRPPRAGEVRRSCLDVSRARHELRLGPGVPLEPGIRRTVAWIRSRSRDEARGDHGDALV</sequence>
<name>A0A4Q7V308_PSEST</name>
<reference evidence="3 4" key="1">
    <citation type="submission" date="2019-02" db="EMBL/GenBank/DDBJ databases">
        <title>Sequencing the genomes of 1000 actinobacteria strains.</title>
        <authorList>
            <person name="Klenk H.-P."/>
        </authorList>
    </citation>
    <scope>NUCLEOTIDE SEQUENCE [LARGE SCALE GENOMIC DNA]</scope>
    <source>
        <strain evidence="3 4">DSM 45779</strain>
    </source>
</reference>
<evidence type="ECO:0000256" key="1">
    <source>
        <dbReference type="ARBA" id="ARBA00007637"/>
    </source>
</evidence>
<gene>
    <name evidence="3" type="ORF">EV383_4806</name>
</gene>
<dbReference type="InterPro" id="IPR001509">
    <property type="entry name" value="Epimerase_deHydtase"/>
</dbReference>
<evidence type="ECO:0000313" key="4">
    <source>
        <dbReference type="Proteomes" id="UP000291591"/>
    </source>
</evidence>